<accession>A0A1Z4JST7</accession>
<keyword evidence="2" id="KW-0614">Plasmid</keyword>
<dbReference type="Pfam" id="PF01661">
    <property type="entry name" value="Macro"/>
    <property type="match status" value="1"/>
</dbReference>
<organism evidence="2 3">
    <name type="scientific">Leptolyngbya boryana NIES-2135</name>
    <dbReference type="NCBI Taxonomy" id="1973484"/>
    <lineage>
        <taxon>Bacteria</taxon>
        <taxon>Bacillati</taxon>
        <taxon>Cyanobacteriota</taxon>
        <taxon>Cyanophyceae</taxon>
        <taxon>Leptolyngbyales</taxon>
        <taxon>Leptolyngbyaceae</taxon>
        <taxon>Leptolyngbya group</taxon>
        <taxon>Leptolyngbya</taxon>
    </lineage>
</organism>
<dbReference type="PANTHER" id="PTHR11106:SF27">
    <property type="entry name" value="MACRO DOMAIN-CONTAINING PROTEIN"/>
    <property type="match status" value="1"/>
</dbReference>
<dbReference type="Proteomes" id="UP000217895">
    <property type="component" value="Plasmid Plasmid2 dna"/>
</dbReference>
<dbReference type="EMBL" id="AP018205">
    <property type="protein sequence ID" value="BAY59784.1"/>
    <property type="molecule type" value="Genomic_DNA"/>
</dbReference>
<proteinExistence type="predicted"/>
<dbReference type="GO" id="GO:0061463">
    <property type="term" value="F:O-acetyl-ADP-ribose deacetylase activity"/>
    <property type="evidence" value="ECO:0007669"/>
    <property type="project" value="TreeGrafter"/>
</dbReference>
<dbReference type="CDD" id="cd02908">
    <property type="entry name" value="Macro_OAADPr_deacetylase"/>
    <property type="match status" value="1"/>
</dbReference>
<dbReference type="SUPFAM" id="SSF52949">
    <property type="entry name" value="Macro domain-like"/>
    <property type="match status" value="1"/>
</dbReference>
<geneLocation type="plasmid" evidence="2">
    <name>plasmid2</name>
</geneLocation>
<feature type="domain" description="Macro" evidence="1">
    <location>
        <begin position="1"/>
        <end position="173"/>
    </location>
</feature>
<dbReference type="Gene3D" id="3.40.220.10">
    <property type="entry name" value="Leucine Aminopeptidase, subunit E, domain 1"/>
    <property type="match status" value="1"/>
</dbReference>
<gene>
    <name evidence="2" type="ORF">NIES2135_66610</name>
</gene>
<dbReference type="NCBIfam" id="NF001664">
    <property type="entry name" value="PRK00431.1-6"/>
    <property type="match status" value="1"/>
</dbReference>
<dbReference type="AlphaFoldDB" id="A0A1Z4JST7"/>
<evidence type="ECO:0000259" key="1">
    <source>
        <dbReference type="PROSITE" id="PS51154"/>
    </source>
</evidence>
<evidence type="ECO:0000313" key="2">
    <source>
        <dbReference type="EMBL" id="BAY59784.1"/>
    </source>
</evidence>
<keyword evidence="3" id="KW-1185">Reference proteome</keyword>
<reference evidence="2 3" key="1">
    <citation type="submission" date="2017-06" db="EMBL/GenBank/DDBJ databases">
        <title>Genome sequencing of cyanobaciteial culture collection at National Institute for Environmental Studies (NIES).</title>
        <authorList>
            <person name="Hirose Y."/>
            <person name="Shimura Y."/>
            <person name="Fujisawa T."/>
            <person name="Nakamura Y."/>
            <person name="Kawachi M."/>
        </authorList>
    </citation>
    <scope>NUCLEOTIDE SEQUENCE [LARGE SCALE GENOMIC DNA]</scope>
    <source>
        <strain evidence="2 3">NIES-2135</strain>
        <plasmid evidence="3">Plasmid Plasmid2 dna</plasmid>
    </source>
</reference>
<dbReference type="PROSITE" id="PS51154">
    <property type="entry name" value="MACRO"/>
    <property type="match status" value="1"/>
</dbReference>
<sequence length="173" mass="18683">MAAIDKLEIRIADITKLEVDAIVNAANTSLLGGGGVDGAIHRVAGSQLLEECRMLRGCKTGQAKITKGYQLPAKFVIHTVGPVWQDSTQGEPELLASCYRESLKLATLHHVRTVAFPAISCGIYGYPIEQACTIAIRETVSFLQDNGTIEKVIFACFSPEVQTAYQTALTTIE</sequence>
<protein>
    <submittedName>
        <fullName evidence="2">Histone macro-H2A1-related protein</fullName>
    </submittedName>
</protein>
<dbReference type="InterPro" id="IPR043472">
    <property type="entry name" value="Macro_dom-like"/>
</dbReference>
<dbReference type="SMART" id="SM00506">
    <property type="entry name" value="A1pp"/>
    <property type="match status" value="1"/>
</dbReference>
<dbReference type="InterPro" id="IPR002589">
    <property type="entry name" value="Macro_dom"/>
</dbReference>
<name>A0A1Z4JST7_LEPBY</name>
<evidence type="ECO:0000313" key="3">
    <source>
        <dbReference type="Proteomes" id="UP000217895"/>
    </source>
</evidence>
<dbReference type="PANTHER" id="PTHR11106">
    <property type="entry name" value="GANGLIOSIDE INDUCED DIFFERENTIATION ASSOCIATED PROTEIN 2-RELATED"/>
    <property type="match status" value="1"/>
</dbReference>